<evidence type="ECO:0000313" key="3">
    <source>
        <dbReference type="Proteomes" id="UP000001072"/>
    </source>
</evidence>
<feature type="compositionally biased region" description="Gly residues" evidence="1">
    <location>
        <begin position="65"/>
        <end position="81"/>
    </location>
</feature>
<feature type="compositionally biased region" description="Gly residues" evidence="1">
    <location>
        <begin position="16"/>
        <end position="30"/>
    </location>
</feature>
<keyword evidence="3" id="KW-1185">Reference proteome</keyword>
<dbReference type="AlphaFoldDB" id="F4RFP2"/>
<evidence type="ECO:0000256" key="1">
    <source>
        <dbReference type="SAM" id="MobiDB-lite"/>
    </source>
</evidence>
<feature type="compositionally biased region" description="Low complexity" evidence="1">
    <location>
        <begin position="1"/>
        <end position="15"/>
    </location>
</feature>
<dbReference type="EMBL" id="GL883099">
    <property type="protein sequence ID" value="EGG08898.1"/>
    <property type="molecule type" value="Genomic_DNA"/>
</dbReference>
<accession>F4RFP2</accession>
<evidence type="ECO:0000313" key="2">
    <source>
        <dbReference type="EMBL" id="EGG08898.1"/>
    </source>
</evidence>
<dbReference type="InParanoid" id="F4RFP2"/>
<dbReference type="KEGG" id="mlr:MELLADRAFT_71358"/>
<feature type="compositionally biased region" description="Low complexity" evidence="1">
    <location>
        <begin position="31"/>
        <end position="44"/>
    </location>
</feature>
<dbReference type="GeneID" id="18931801"/>
<gene>
    <name evidence="2" type="ORF">MELLADRAFT_71358</name>
</gene>
<dbReference type="Proteomes" id="UP000001072">
    <property type="component" value="Unassembled WGS sequence"/>
</dbReference>
<organism evidence="3">
    <name type="scientific">Melampsora larici-populina (strain 98AG31 / pathotype 3-4-7)</name>
    <name type="common">Poplar leaf rust fungus</name>
    <dbReference type="NCBI Taxonomy" id="747676"/>
    <lineage>
        <taxon>Eukaryota</taxon>
        <taxon>Fungi</taxon>
        <taxon>Dikarya</taxon>
        <taxon>Basidiomycota</taxon>
        <taxon>Pucciniomycotina</taxon>
        <taxon>Pucciniomycetes</taxon>
        <taxon>Pucciniales</taxon>
        <taxon>Melampsoraceae</taxon>
        <taxon>Melampsora</taxon>
    </lineage>
</organism>
<sequence length="95" mass="8931">MNTFGTGSSTMSSFGNGNGFGTGTGTGTPGVGTASTGGFTFGASNNPPVTPGTPAGGNVLFSMGVSGGGSNESVGGVGGSGRQVKKLPGGRNKKR</sequence>
<name>F4RFP2_MELLP</name>
<dbReference type="HOGENOM" id="CLU_2373219_0_0_1"/>
<dbReference type="RefSeq" id="XP_007407872.1">
    <property type="nucleotide sequence ID" value="XM_007407810.1"/>
</dbReference>
<reference evidence="3" key="1">
    <citation type="journal article" date="2011" name="Proc. Natl. Acad. Sci. U.S.A.">
        <title>Obligate biotrophy features unraveled by the genomic analysis of rust fungi.</title>
        <authorList>
            <person name="Duplessis S."/>
            <person name="Cuomo C.A."/>
            <person name="Lin Y.-C."/>
            <person name="Aerts A."/>
            <person name="Tisserant E."/>
            <person name="Veneault-Fourrey C."/>
            <person name="Joly D.L."/>
            <person name="Hacquard S."/>
            <person name="Amselem J."/>
            <person name="Cantarel B.L."/>
            <person name="Chiu R."/>
            <person name="Coutinho P.M."/>
            <person name="Feau N."/>
            <person name="Field M."/>
            <person name="Frey P."/>
            <person name="Gelhaye E."/>
            <person name="Goldberg J."/>
            <person name="Grabherr M.G."/>
            <person name="Kodira C.D."/>
            <person name="Kohler A."/>
            <person name="Kuees U."/>
            <person name="Lindquist E.A."/>
            <person name="Lucas S.M."/>
            <person name="Mago R."/>
            <person name="Mauceli E."/>
            <person name="Morin E."/>
            <person name="Murat C."/>
            <person name="Pangilinan J.L."/>
            <person name="Park R."/>
            <person name="Pearson M."/>
            <person name="Quesneville H."/>
            <person name="Rouhier N."/>
            <person name="Sakthikumar S."/>
            <person name="Salamov A.A."/>
            <person name="Schmutz J."/>
            <person name="Selles B."/>
            <person name="Shapiro H."/>
            <person name="Tanguay P."/>
            <person name="Tuskan G.A."/>
            <person name="Henrissat B."/>
            <person name="Van de Peer Y."/>
            <person name="Rouze P."/>
            <person name="Ellis J.G."/>
            <person name="Dodds P.N."/>
            <person name="Schein J.E."/>
            <person name="Zhong S."/>
            <person name="Hamelin R.C."/>
            <person name="Grigoriev I.V."/>
            <person name="Szabo L.J."/>
            <person name="Martin F."/>
        </authorList>
    </citation>
    <scope>NUCLEOTIDE SEQUENCE [LARGE SCALE GENOMIC DNA]</scope>
    <source>
        <strain evidence="3">98AG31 / pathotype 3-4-7</strain>
    </source>
</reference>
<proteinExistence type="predicted"/>
<dbReference type="VEuPathDB" id="FungiDB:MELLADRAFT_71358"/>
<feature type="region of interest" description="Disordered" evidence="1">
    <location>
        <begin position="1"/>
        <end position="95"/>
    </location>
</feature>
<protein>
    <submittedName>
        <fullName evidence="2">Uncharacterized protein</fullName>
    </submittedName>
</protein>